<dbReference type="EC" id="2.7.1.40" evidence="5 14"/>
<dbReference type="InterPro" id="IPR015813">
    <property type="entry name" value="Pyrv/PenolPyrv_kinase-like_dom"/>
</dbReference>
<evidence type="ECO:0000256" key="11">
    <source>
        <dbReference type="ARBA" id="ARBA00022842"/>
    </source>
</evidence>
<evidence type="ECO:0000256" key="1">
    <source>
        <dbReference type="ARBA" id="ARBA00001946"/>
    </source>
</evidence>
<keyword evidence="10" id="KW-0067">ATP-binding</keyword>
<comment type="cofactor">
    <cofactor evidence="2">
        <name>K(+)</name>
        <dbReference type="ChEBI" id="CHEBI:29103"/>
    </cofactor>
</comment>
<dbReference type="SUPFAM" id="SSF52935">
    <property type="entry name" value="PK C-terminal domain-like"/>
    <property type="match status" value="1"/>
</dbReference>
<dbReference type="OrthoDB" id="108365at2759"/>
<dbReference type="InParanoid" id="B7GBB9"/>
<dbReference type="OMA" id="HQISALW"/>
<keyword evidence="12 14" id="KW-0324">Glycolysis</keyword>
<comment type="similarity">
    <text evidence="4 14">Belongs to the pyruvate kinase family.</text>
</comment>
<evidence type="ECO:0000256" key="2">
    <source>
        <dbReference type="ARBA" id="ARBA00001958"/>
    </source>
</evidence>
<dbReference type="NCBIfam" id="TIGR01064">
    <property type="entry name" value="pyruv_kin"/>
    <property type="match status" value="1"/>
</dbReference>
<dbReference type="GO" id="GO:0000287">
    <property type="term" value="F:magnesium ion binding"/>
    <property type="evidence" value="ECO:0007669"/>
    <property type="project" value="InterPro"/>
</dbReference>
<sequence length="556" mass="59775">MFRRAVLSLSTRAIRTPVPCSVARGGASQVRSLAQTTFYLPDPADRSQDVHNRGNLQLSKIVATIGPTSEQEEPLRLVTDAGMRIMRLNFSHATKEEVELRITNLALAQKALQPPGTLEMQDVRALLLDTKGPEIRSGKLAHDESGHATVTLQQGQRIELFNDASRQQQSGSTEQALYIDYPGLHRCLHPSMKVLLDDGAITLTVQSVNVEAATVSCVVDNAGELRSRAGVNLPLADTSDLPAMSDKDKQDIKYGMTMDIDYVAASFVQTAEGVNEIRGYIQQCAQELGWDDSHPLPLIISKIETAGALQHFDAILAASDGIMVARGDLGVEIPLTQVTNAQKEMVAACNAVGKPVIVATQMLESMAKSPRPTRAEVSDVTNAIYDGADCVMLSGETAKGKFPTEAVRTMNEIILAAERYTTSGALGHSYHRPAFVGPKTADSAVAKAAVTASVERDCAAILVLTQHGSLPPLVSAYRPRVPIFAFCPTPKLARQLQVYRGIHPIVDSTLTDGNDCKRPEQAVQEAKDMGLLQSGDEVVVVSMDGTTATMKIAIVS</sequence>
<dbReference type="GeneID" id="7198297"/>
<dbReference type="HOGENOM" id="CLU_015439_0_1_1"/>
<feature type="domain" description="Pyruvate kinase C-terminal" evidence="16">
    <location>
        <begin position="444"/>
        <end position="552"/>
    </location>
</feature>
<dbReference type="SUPFAM" id="SSF51621">
    <property type="entry name" value="Phosphoenolpyruvate/pyruvate domain"/>
    <property type="match status" value="1"/>
</dbReference>
<keyword evidence="6 14" id="KW-0808">Transferase</keyword>
<name>B7GBB9_PHATC</name>
<dbReference type="InterPro" id="IPR015806">
    <property type="entry name" value="Pyrv_Knase_insert_dom_sf"/>
</dbReference>
<dbReference type="Pfam" id="PF02887">
    <property type="entry name" value="PK_C"/>
    <property type="match status" value="1"/>
</dbReference>
<dbReference type="Gene3D" id="3.20.20.60">
    <property type="entry name" value="Phosphoenolpyruvate-binding domains"/>
    <property type="match status" value="1"/>
</dbReference>
<keyword evidence="13 17" id="KW-0670">Pyruvate</keyword>
<dbReference type="Gene3D" id="2.40.33.10">
    <property type="entry name" value="PK beta-barrel domain-like"/>
    <property type="match status" value="1"/>
</dbReference>
<gene>
    <name evidence="17" type="primary">PK6</name>
    <name evidence="17" type="ORF">PHATRDRAFT_56172</name>
</gene>
<dbReference type="NCBIfam" id="NF004491">
    <property type="entry name" value="PRK05826.1"/>
    <property type="match status" value="1"/>
</dbReference>
<dbReference type="KEGG" id="pti:PHATRDRAFT_56172"/>
<proteinExistence type="inferred from homology"/>
<evidence type="ECO:0000256" key="12">
    <source>
        <dbReference type="ARBA" id="ARBA00023152"/>
    </source>
</evidence>
<evidence type="ECO:0000256" key="7">
    <source>
        <dbReference type="ARBA" id="ARBA00022723"/>
    </source>
</evidence>
<dbReference type="GO" id="GO:0005524">
    <property type="term" value="F:ATP binding"/>
    <property type="evidence" value="ECO:0007669"/>
    <property type="project" value="UniProtKB-KW"/>
</dbReference>
<evidence type="ECO:0000256" key="10">
    <source>
        <dbReference type="ARBA" id="ARBA00022840"/>
    </source>
</evidence>
<accession>B7GBB9</accession>
<dbReference type="PaxDb" id="2850-Phatr55079"/>
<dbReference type="Pfam" id="PF00224">
    <property type="entry name" value="PK"/>
    <property type="match status" value="1"/>
</dbReference>
<dbReference type="Gene3D" id="3.40.1380.20">
    <property type="entry name" value="Pyruvate kinase, C-terminal domain"/>
    <property type="match status" value="1"/>
</dbReference>
<feature type="domain" description="Pyruvate kinase barrel" evidence="15">
    <location>
        <begin position="59"/>
        <end position="407"/>
    </location>
</feature>
<dbReference type="PANTHER" id="PTHR11817">
    <property type="entry name" value="PYRUVATE KINASE"/>
    <property type="match status" value="1"/>
</dbReference>
<dbReference type="SUPFAM" id="SSF50800">
    <property type="entry name" value="PK beta-barrel domain-like"/>
    <property type="match status" value="1"/>
</dbReference>
<reference evidence="18" key="2">
    <citation type="submission" date="2008-08" db="EMBL/GenBank/DDBJ databases">
        <authorList>
            <consortium name="Diatom Consortium"/>
            <person name="Grigoriev I."/>
            <person name="Grimwood J."/>
            <person name="Kuo A."/>
            <person name="Otillar R.P."/>
            <person name="Salamov A."/>
            <person name="Detter J.C."/>
            <person name="Lindquist E."/>
            <person name="Shapiro H."/>
            <person name="Lucas S."/>
            <person name="Glavina del Rio T."/>
            <person name="Pitluck S."/>
            <person name="Rokhsar D."/>
            <person name="Bowler C."/>
        </authorList>
    </citation>
    <scope>GENOME REANNOTATION</scope>
    <source>
        <strain evidence="18">CCAP 1055/1</strain>
    </source>
</reference>
<dbReference type="InterPro" id="IPR001697">
    <property type="entry name" value="Pyr_Knase"/>
</dbReference>
<comment type="catalytic activity">
    <reaction evidence="14">
        <text>pyruvate + ATP = phosphoenolpyruvate + ADP + H(+)</text>
        <dbReference type="Rhea" id="RHEA:18157"/>
        <dbReference type="ChEBI" id="CHEBI:15361"/>
        <dbReference type="ChEBI" id="CHEBI:15378"/>
        <dbReference type="ChEBI" id="CHEBI:30616"/>
        <dbReference type="ChEBI" id="CHEBI:58702"/>
        <dbReference type="ChEBI" id="CHEBI:456216"/>
        <dbReference type="EC" id="2.7.1.40"/>
    </reaction>
</comment>
<evidence type="ECO:0000256" key="13">
    <source>
        <dbReference type="ARBA" id="ARBA00023317"/>
    </source>
</evidence>
<keyword evidence="11 14" id="KW-0460">Magnesium</keyword>
<evidence type="ECO:0000256" key="9">
    <source>
        <dbReference type="ARBA" id="ARBA00022777"/>
    </source>
</evidence>
<evidence type="ECO:0000256" key="14">
    <source>
        <dbReference type="RuleBase" id="RU000504"/>
    </source>
</evidence>
<dbReference type="PRINTS" id="PR01050">
    <property type="entry name" value="PYRUVTKNASE"/>
</dbReference>
<dbReference type="InterPro" id="IPR040442">
    <property type="entry name" value="Pyrv_kinase-like_dom_sf"/>
</dbReference>
<dbReference type="GO" id="GO:0004743">
    <property type="term" value="F:pyruvate kinase activity"/>
    <property type="evidence" value="ECO:0007669"/>
    <property type="project" value="UniProtKB-EC"/>
</dbReference>
<protein>
    <recommendedName>
        <fullName evidence="5 14">Pyruvate kinase</fullName>
        <ecNumber evidence="5 14">2.7.1.40</ecNumber>
    </recommendedName>
</protein>
<dbReference type="GO" id="GO:0030955">
    <property type="term" value="F:potassium ion binding"/>
    <property type="evidence" value="ECO:0007669"/>
    <property type="project" value="InterPro"/>
</dbReference>
<dbReference type="InterPro" id="IPR011037">
    <property type="entry name" value="Pyrv_Knase-like_insert_dom_sf"/>
</dbReference>
<dbReference type="GO" id="GO:0016301">
    <property type="term" value="F:kinase activity"/>
    <property type="evidence" value="ECO:0007669"/>
    <property type="project" value="UniProtKB-KW"/>
</dbReference>
<evidence type="ECO:0000313" key="18">
    <source>
        <dbReference type="Proteomes" id="UP000000759"/>
    </source>
</evidence>
<dbReference type="EMBL" id="CM000625">
    <property type="protein sequence ID" value="EEC44090.1"/>
    <property type="molecule type" value="Genomic_DNA"/>
</dbReference>
<dbReference type="AlphaFoldDB" id="B7GBB9"/>
<dbReference type="eggNOG" id="KOG2323">
    <property type="taxonomic scope" value="Eukaryota"/>
</dbReference>
<reference evidence="17 18" key="1">
    <citation type="journal article" date="2008" name="Nature">
        <title>The Phaeodactylum genome reveals the evolutionary history of diatom genomes.</title>
        <authorList>
            <person name="Bowler C."/>
            <person name="Allen A.E."/>
            <person name="Badger J.H."/>
            <person name="Grimwood J."/>
            <person name="Jabbari K."/>
            <person name="Kuo A."/>
            <person name="Maheswari U."/>
            <person name="Martens C."/>
            <person name="Maumus F."/>
            <person name="Otillar R.P."/>
            <person name="Rayko E."/>
            <person name="Salamov A."/>
            <person name="Vandepoele K."/>
            <person name="Beszteri B."/>
            <person name="Gruber A."/>
            <person name="Heijde M."/>
            <person name="Katinka M."/>
            <person name="Mock T."/>
            <person name="Valentin K."/>
            <person name="Verret F."/>
            <person name="Berges J.A."/>
            <person name="Brownlee C."/>
            <person name="Cadoret J.P."/>
            <person name="Chiovitti A."/>
            <person name="Choi C.J."/>
            <person name="Coesel S."/>
            <person name="De Martino A."/>
            <person name="Detter J.C."/>
            <person name="Durkin C."/>
            <person name="Falciatore A."/>
            <person name="Fournet J."/>
            <person name="Haruta M."/>
            <person name="Huysman M.J."/>
            <person name="Jenkins B.D."/>
            <person name="Jiroutova K."/>
            <person name="Jorgensen R.E."/>
            <person name="Joubert Y."/>
            <person name="Kaplan A."/>
            <person name="Kroger N."/>
            <person name="Kroth P.G."/>
            <person name="La Roche J."/>
            <person name="Lindquist E."/>
            <person name="Lommer M."/>
            <person name="Martin-Jezequel V."/>
            <person name="Lopez P.J."/>
            <person name="Lucas S."/>
            <person name="Mangogna M."/>
            <person name="McGinnis K."/>
            <person name="Medlin L.K."/>
            <person name="Montsant A."/>
            <person name="Oudot-Le Secq M.P."/>
            <person name="Napoli C."/>
            <person name="Obornik M."/>
            <person name="Parker M.S."/>
            <person name="Petit J.L."/>
            <person name="Porcel B.M."/>
            <person name="Poulsen N."/>
            <person name="Robison M."/>
            <person name="Rychlewski L."/>
            <person name="Rynearson T.A."/>
            <person name="Schmutz J."/>
            <person name="Shapiro H."/>
            <person name="Siaut M."/>
            <person name="Stanley M."/>
            <person name="Sussman M.R."/>
            <person name="Taylor A.R."/>
            <person name="Vardi A."/>
            <person name="von Dassow P."/>
            <person name="Vyverman W."/>
            <person name="Willis A."/>
            <person name="Wyrwicz L.S."/>
            <person name="Rokhsar D.S."/>
            <person name="Weissenbach J."/>
            <person name="Armbrust E.V."/>
            <person name="Green B.R."/>
            <person name="Van de Peer Y."/>
            <person name="Grigoriev I.V."/>
        </authorList>
    </citation>
    <scope>NUCLEOTIDE SEQUENCE [LARGE SCALE GENOMIC DNA]</scope>
    <source>
        <strain evidence="17 18">CCAP 1055/1</strain>
    </source>
</reference>
<evidence type="ECO:0000256" key="6">
    <source>
        <dbReference type="ARBA" id="ARBA00022679"/>
    </source>
</evidence>
<evidence type="ECO:0000259" key="15">
    <source>
        <dbReference type="Pfam" id="PF00224"/>
    </source>
</evidence>
<keyword evidence="9 14" id="KW-0418">Kinase</keyword>
<comment type="cofactor">
    <cofactor evidence="1">
        <name>Mg(2+)</name>
        <dbReference type="ChEBI" id="CHEBI:18420"/>
    </cofactor>
</comment>
<evidence type="ECO:0000256" key="8">
    <source>
        <dbReference type="ARBA" id="ARBA00022741"/>
    </source>
</evidence>
<organism evidence="17 18">
    <name type="scientific">Phaeodactylum tricornutum (strain CCAP 1055/1)</name>
    <dbReference type="NCBI Taxonomy" id="556484"/>
    <lineage>
        <taxon>Eukaryota</taxon>
        <taxon>Sar</taxon>
        <taxon>Stramenopiles</taxon>
        <taxon>Ochrophyta</taxon>
        <taxon>Bacillariophyta</taxon>
        <taxon>Bacillariophyceae</taxon>
        <taxon>Bacillariophycidae</taxon>
        <taxon>Naviculales</taxon>
        <taxon>Phaeodactylaceae</taxon>
        <taxon>Phaeodactylum</taxon>
    </lineage>
</organism>
<dbReference type="FunFam" id="2.40.33.10:FF:000001">
    <property type="entry name" value="Pyruvate kinase"/>
    <property type="match status" value="1"/>
</dbReference>
<evidence type="ECO:0000256" key="3">
    <source>
        <dbReference type="ARBA" id="ARBA00004997"/>
    </source>
</evidence>
<dbReference type="FunFam" id="3.20.20.60:FF:000025">
    <property type="entry name" value="Pyruvate kinase"/>
    <property type="match status" value="1"/>
</dbReference>
<keyword evidence="18" id="KW-1185">Reference proteome</keyword>
<evidence type="ECO:0000313" key="17">
    <source>
        <dbReference type="EMBL" id="EEC44090.1"/>
    </source>
</evidence>
<dbReference type="InterPro" id="IPR036918">
    <property type="entry name" value="Pyrv_Knase_C_sf"/>
</dbReference>
<dbReference type="RefSeq" id="XP_002184341.1">
    <property type="nucleotide sequence ID" value="XM_002184305.1"/>
</dbReference>
<dbReference type="Proteomes" id="UP000000759">
    <property type="component" value="Chromosome 23"/>
</dbReference>
<dbReference type="UniPathway" id="UPA00109">
    <property type="reaction ID" value="UER00188"/>
</dbReference>
<keyword evidence="8" id="KW-0547">Nucleotide-binding</keyword>
<evidence type="ECO:0000256" key="4">
    <source>
        <dbReference type="ARBA" id="ARBA00008663"/>
    </source>
</evidence>
<comment type="pathway">
    <text evidence="3 14">Carbohydrate degradation; glycolysis; pyruvate from D-glyceraldehyde 3-phosphate: step 5/5.</text>
</comment>
<dbReference type="STRING" id="556484.B7GBB9"/>
<dbReference type="InterPro" id="IPR015795">
    <property type="entry name" value="Pyrv_Knase_C"/>
</dbReference>
<dbReference type="InterPro" id="IPR015793">
    <property type="entry name" value="Pyrv_Knase_brl"/>
</dbReference>
<evidence type="ECO:0000259" key="16">
    <source>
        <dbReference type="Pfam" id="PF02887"/>
    </source>
</evidence>
<evidence type="ECO:0000256" key="5">
    <source>
        <dbReference type="ARBA" id="ARBA00012142"/>
    </source>
</evidence>
<keyword evidence="7" id="KW-0479">Metal-binding</keyword>